<proteinExistence type="predicted"/>
<protein>
    <submittedName>
        <fullName evidence="1">Uncharacterized protein</fullName>
    </submittedName>
</protein>
<gene>
    <name evidence="1" type="ORF">JCM19301_241</name>
</gene>
<evidence type="ECO:0000313" key="1">
    <source>
        <dbReference type="EMBL" id="GAL68301.1"/>
    </source>
</evidence>
<dbReference type="EMBL" id="BBNR01000018">
    <property type="protein sequence ID" value="GAL68301.1"/>
    <property type="molecule type" value="Genomic_DNA"/>
</dbReference>
<accession>A0A090VUA1</accession>
<reference evidence="1 2" key="1">
    <citation type="journal article" date="2014" name="Genome Announc.">
        <title>Draft Genome Sequence of Marine Flavobacterium Jejuia pallidilutea Strain 11shimoA1 and Pigmentation Mutants.</title>
        <authorList>
            <person name="Takatani N."/>
            <person name="Nakanishi M."/>
            <person name="Meirelles P."/>
            <person name="Mino S."/>
            <person name="Suda W."/>
            <person name="Oshima K."/>
            <person name="Hattori M."/>
            <person name="Ohkuma M."/>
            <person name="Hosokawa M."/>
            <person name="Miyashita K."/>
            <person name="Thompson F.L."/>
            <person name="Niwa A."/>
            <person name="Sawabe T."/>
            <person name="Sawabe T."/>
        </authorList>
    </citation>
    <scope>NUCLEOTIDE SEQUENCE [LARGE SCALE GENOMIC DNA]</scope>
    <source>
        <strain evidence="1 2">JCM 19301</strain>
    </source>
</reference>
<dbReference type="AlphaFoldDB" id="A0A090VUA1"/>
<name>A0A090VUA1_9FLAO</name>
<organism evidence="1 2">
    <name type="scientific">Jejuia pallidilutea</name>
    <dbReference type="NCBI Taxonomy" id="504487"/>
    <lineage>
        <taxon>Bacteria</taxon>
        <taxon>Pseudomonadati</taxon>
        <taxon>Bacteroidota</taxon>
        <taxon>Flavobacteriia</taxon>
        <taxon>Flavobacteriales</taxon>
        <taxon>Flavobacteriaceae</taxon>
        <taxon>Jejuia</taxon>
    </lineage>
</organism>
<dbReference type="Proteomes" id="UP000029641">
    <property type="component" value="Unassembled WGS sequence"/>
</dbReference>
<comment type="caution">
    <text evidence="1">The sequence shown here is derived from an EMBL/GenBank/DDBJ whole genome shotgun (WGS) entry which is preliminary data.</text>
</comment>
<evidence type="ECO:0000313" key="2">
    <source>
        <dbReference type="Proteomes" id="UP000029641"/>
    </source>
</evidence>
<sequence length="60" mass="6285">MPVLAGFREMVTGTSLLLNSPSKFAVPVAEPNGGAKRSDSVTAYPLPGIIVSPDRHIANH</sequence>